<dbReference type="Proteomes" id="UP000183208">
    <property type="component" value="Unassembled WGS sequence"/>
</dbReference>
<evidence type="ECO:0000313" key="3">
    <source>
        <dbReference type="EMBL" id="SED72514.1"/>
    </source>
</evidence>
<keyword evidence="3" id="KW-0378">Hydrolase</keyword>
<feature type="compositionally biased region" description="Basic and acidic residues" evidence="1">
    <location>
        <begin position="107"/>
        <end position="117"/>
    </location>
</feature>
<dbReference type="AlphaFoldDB" id="A0A1M7CMV5"/>
<name>A0A1M7CMV5_9BRAD</name>
<dbReference type="SUPFAM" id="SSF57850">
    <property type="entry name" value="RING/U-box"/>
    <property type="match status" value="1"/>
</dbReference>
<dbReference type="OrthoDB" id="120315at2"/>
<reference evidence="3 4" key="1">
    <citation type="submission" date="2016-10" db="EMBL/GenBank/DDBJ databases">
        <authorList>
            <person name="de Groot N.N."/>
        </authorList>
    </citation>
    <scope>NUCLEOTIDE SEQUENCE [LARGE SCALE GENOMIC DNA]</scope>
    <source>
        <strain evidence="3 4">GAS522</strain>
    </source>
</reference>
<dbReference type="PROSITE" id="PS50271">
    <property type="entry name" value="ZF_UBP"/>
    <property type="match status" value="1"/>
</dbReference>
<proteinExistence type="predicted"/>
<evidence type="ECO:0000259" key="2">
    <source>
        <dbReference type="PROSITE" id="PS50271"/>
    </source>
</evidence>
<dbReference type="InterPro" id="IPR013083">
    <property type="entry name" value="Znf_RING/FYVE/PHD"/>
</dbReference>
<evidence type="ECO:0000313" key="4">
    <source>
        <dbReference type="Proteomes" id="UP000183208"/>
    </source>
</evidence>
<sequence length="117" mass="13074">MSDVSEGIDPHAIPSGTGCVECLAAGQWWFHLRRCAKCGHIGCCDTSPNQHATAHFRETGHFIVTSFEPGEDWFWNYGTEKPFYGPRLALPRSRPLDQPSPGPKGRVPADWENHLNE</sequence>
<dbReference type="InterPro" id="IPR001607">
    <property type="entry name" value="Znf_UBP"/>
</dbReference>
<protein>
    <submittedName>
        <fullName evidence="3">Ubiquitin-hydrolase Zn-finger-containing protein</fullName>
    </submittedName>
</protein>
<feature type="region of interest" description="Disordered" evidence="1">
    <location>
        <begin position="88"/>
        <end position="117"/>
    </location>
</feature>
<dbReference type="GO" id="GO:0008270">
    <property type="term" value="F:zinc ion binding"/>
    <property type="evidence" value="ECO:0007669"/>
    <property type="project" value="InterPro"/>
</dbReference>
<dbReference type="EMBL" id="FNTI01000001">
    <property type="protein sequence ID" value="SED72514.1"/>
    <property type="molecule type" value="Genomic_DNA"/>
</dbReference>
<dbReference type="GO" id="GO:0016787">
    <property type="term" value="F:hydrolase activity"/>
    <property type="evidence" value="ECO:0007669"/>
    <property type="project" value="UniProtKB-KW"/>
</dbReference>
<organism evidence="3 4">
    <name type="scientific">Bradyrhizobium lablabi</name>
    <dbReference type="NCBI Taxonomy" id="722472"/>
    <lineage>
        <taxon>Bacteria</taxon>
        <taxon>Pseudomonadati</taxon>
        <taxon>Pseudomonadota</taxon>
        <taxon>Alphaproteobacteria</taxon>
        <taxon>Hyphomicrobiales</taxon>
        <taxon>Nitrobacteraceae</taxon>
        <taxon>Bradyrhizobium</taxon>
    </lineage>
</organism>
<evidence type="ECO:0000256" key="1">
    <source>
        <dbReference type="SAM" id="MobiDB-lite"/>
    </source>
</evidence>
<feature type="domain" description="UBP-type" evidence="2">
    <location>
        <begin position="1"/>
        <end position="103"/>
    </location>
</feature>
<gene>
    <name evidence="3" type="ORF">SAMN05444171_4948</name>
</gene>
<accession>A0A1M7CMV5</accession>
<dbReference type="Gene3D" id="3.30.40.10">
    <property type="entry name" value="Zinc/RING finger domain, C3HC4 (zinc finger)"/>
    <property type="match status" value="1"/>
</dbReference>
<dbReference type="Pfam" id="PF02148">
    <property type="entry name" value="zf-UBP"/>
    <property type="match status" value="1"/>
</dbReference>